<organism evidence="7 8">
    <name type="scientific">Pyxicephalus adspersus</name>
    <name type="common">African bullfrog</name>
    <dbReference type="NCBI Taxonomy" id="30357"/>
    <lineage>
        <taxon>Eukaryota</taxon>
        <taxon>Metazoa</taxon>
        <taxon>Chordata</taxon>
        <taxon>Craniata</taxon>
        <taxon>Vertebrata</taxon>
        <taxon>Euteleostomi</taxon>
        <taxon>Amphibia</taxon>
        <taxon>Batrachia</taxon>
        <taxon>Anura</taxon>
        <taxon>Neobatrachia</taxon>
        <taxon>Ranoidea</taxon>
        <taxon>Pyxicephalidae</taxon>
        <taxon>Pyxicephalinae</taxon>
        <taxon>Pyxicephalus</taxon>
    </lineage>
</organism>
<dbReference type="EMBL" id="DYDO01000002">
    <property type="protein sequence ID" value="DBA30065.1"/>
    <property type="molecule type" value="Genomic_DNA"/>
</dbReference>
<sequence length="280" mass="32326">MRKFANNHEQVCTYIILCKDELNVIIVDVPEDLKLVNQGCPNFLQRGPDLNVINKLKKDKDTPKDLSTDKDIQDLAEKLKHLPLTEKNLKMFNNATENCIPSNDRQFSCKECDKMWWRRVPQRKEVSRCHSCRKKYDPVPYNEMWGIAEFHCRACNRQFKGFAQMGCACPCYMCGTTVLPIRILPPRRDKGPRTRNPHSCFAEDCYNRREPHIPGMHCVHPRSREKNHQPKVLFASTQHVSSGSTVATCLSQGSLTQCDLEDLILDDIKETDEEESNDES</sequence>
<proteinExistence type="inferred from homology"/>
<dbReference type="GO" id="GO:1990825">
    <property type="term" value="F:sequence-specific mRNA binding"/>
    <property type="evidence" value="ECO:0007669"/>
    <property type="project" value="TreeGrafter"/>
</dbReference>
<dbReference type="GO" id="GO:0075523">
    <property type="term" value="P:viral translational frameshifting"/>
    <property type="evidence" value="ECO:0007669"/>
    <property type="project" value="TreeGrafter"/>
</dbReference>
<reference evidence="7" key="1">
    <citation type="thesis" date="2020" institute="ProQuest LLC" country="789 East Eisenhower Parkway, Ann Arbor, MI, USA">
        <title>Comparative Genomics and Chromosome Evolution.</title>
        <authorList>
            <person name="Mudd A.B."/>
        </authorList>
    </citation>
    <scope>NUCLEOTIDE SEQUENCE</scope>
    <source>
        <strain evidence="7">1538</strain>
        <tissue evidence="7">Blood</tissue>
    </source>
</reference>
<dbReference type="InterPro" id="IPR026795">
    <property type="entry name" value="SHFL"/>
</dbReference>
<dbReference type="GO" id="GO:0000932">
    <property type="term" value="C:P-body"/>
    <property type="evidence" value="ECO:0007669"/>
    <property type="project" value="UniProtKB-SubCell"/>
</dbReference>
<evidence type="ECO:0000313" key="8">
    <source>
        <dbReference type="Proteomes" id="UP001181693"/>
    </source>
</evidence>
<evidence type="ECO:0000256" key="5">
    <source>
        <dbReference type="ARBA" id="ARBA00022884"/>
    </source>
</evidence>
<name>A0AAV3AY31_PYXAD</name>
<evidence type="ECO:0000313" key="7">
    <source>
        <dbReference type="EMBL" id="DBA30065.1"/>
    </source>
</evidence>
<dbReference type="PANTHER" id="PTHR16135:SF2">
    <property type="entry name" value="SHIFTLESS ANTIVIRAL INHIBITOR OF RIBOSOMAL FRAMESHIFTING PROTEIN"/>
    <property type="match status" value="1"/>
</dbReference>
<evidence type="ECO:0000256" key="6">
    <source>
        <dbReference type="ARBA" id="ARBA00023242"/>
    </source>
</evidence>
<protein>
    <submittedName>
        <fullName evidence="7">Uncharacterized protein</fullName>
    </submittedName>
</protein>
<gene>
    <name evidence="7" type="ORF">GDO54_006094</name>
</gene>
<keyword evidence="4" id="KW-0963">Cytoplasm</keyword>
<accession>A0AAV3AY31</accession>
<comment type="similarity">
    <text evidence="3">Belongs to the SHFL family.</text>
</comment>
<dbReference type="Proteomes" id="UP001181693">
    <property type="component" value="Unassembled WGS sequence"/>
</dbReference>
<evidence type="ECO:0000256" key="2">
    <source>
        <dbReference type="ARBA" id="ARBA00004201"/>
    </source>
</evidence>
<evidence type="ECO:0000256" key="1">
    <source>
        <dbReference type="ARBA" id="ARBA00004123"/>
    </source>
</evidence>
<dbReference type="GO" id="GO:0043022">
    <property type="term" value="F:ribosome binding"/>
    <property type="evidence" value="ECO:0007669"/>
    <property type="project" value="TreeGrafter"/>
</dbReference>
<evidence type="ECO:0000256" key="3">
    <source>
        <dbReference type="ARBA" id="ARBA00005469"/>
    </source>
</evidence>
<dbReference type="GO" id="GO:0045087">
    <property type="term" value="P:innate immune response"/>
    <property type="evidence" value="ECO:0007669"/>
    <property type="project" value="TreeGrafter"/>
</dbReference>
<comment type="caution">
    <text evidence="7">The sequence shown here is derived from an EMBL/GenBank/DDBJ whole genome shotgun (WGS) entry which is preliminary data.</text>
</comment>
<dbReference type="PANTHER" id="PTHR16135">
    <property type="entry name" value="REPRESSOR OF YIELD OF DENV PROTEIN"/>
    <property type="match status" value="1"/>
</dbReference>
<comment type="subcellular location">
    <subcellularLocation>
        <location evidence="2">Cytoplasm</location>
        <location evidence="2">P-body</location>
    </subcellularLocation>
    <subcellularLocation>
        <location evidence="1">Nucleus</location>
    </subcellularLocation>
</comment>
<evidence type="ECO:0000256" key="4">
    <source>
        <dbReference type="ARBA" id="ARBA00022490"/>
    </source>
</evidence>
<dbReference type="AlphaFoldDB" id="A0AAV3AY31"/>
<keyword evidence="8" id="KW-1185">Reference proteome</keyword>
<keyword evidence="6" id="KW-0539">Nucleus</keyword>
<dbReference type="GO" id="GO:0005634">
    <property type="term" value="C:nucleus"/>
    <property type="evidence" value="ECO:0007669"/>
    <property type="project" value="UniProtKB-SubCell"/>
</dbReference>
<dbReference type="Pfam" id="PF15135">
    <property type="entry name" value="UPF0515"/>
    <property type="match status" value="1"/>
</dbReference>
<keyword evidence="5" id="KW-0694">RNA-binding</keyword>